<sequence length="569" mass="63607">MSEKPTIEAKVSGSNCRPGAITVLYVADLHHDVSEGQLYDIFNQFGEVFSVHISHKTPTTSLRYALVTFTDSLNGFLLVFIPLLRFLLSYHYFNPAYNHAADKAMEQLNCTPLYGIPIRIMPHRDFRVRNNRAANLIIKNLDKTVDHETLRHIFSNFGTIVSYKVATYDSGESKGYGFVQFESEQSAKDATYTLNGKVVNGKEMRVSPFVRKENTKNAPSGDKSKNVYVRNLSYSTTGDDLKRIFGEYGTITSALVIKDSEGASRRVGIVKFENVDDAAKAVEALNGKRFDGFEWCVGKANRQSERLLELKEINVVSNDEGGQNLHVNNLADGIGDVELNERFSQFDTITPYKNQCTQMRPVPMAPSVATRMPQYSLRPPPMGQQYLYGKRPPSFIPQPQPQGGLGYQQHYVPRMRPDGVVRPRPNFFVPGTRAVGQHPGGHRGAGPTMSLQPLAQQQMLPRISIGHRNYPPDPRADGMGGLGLATALTNASPEHQREMLYEALYPLVEKLEHDSAAKVTDVLLELDQPEGAIHRTAEMIRVSLRSFFSTSPEFQTRSANPLDRRKPDS</sequence>
<proteinExistence type="inferred from homology"/>
<keyword evidence="7" id="KW-0539">Nucleus</keyword>
<organism evidence="13 14">
    <name type="scientific">Flemingia macrophylla</name>
    <dbReference type="NCBI Taxonomy" id="520843"/>
    <lineage>
        <taxon>Eukaryota</taxon>
        <taxon>Viridiplantae</taxon>
        <taxon>Streptophyta</taxon>
        <taxon>Embryophyta</taxon>
        <taxon>Tracheophyta</taxon>
        <taxon>Spermatophyta</taxon>
        <taxon>Magnoliopsida</taxon>
        <taxon>eudicotyledons</taxon>
        <taxon>Gunneridae</taxon>
        <taxon>Pentapetalae</taxon>
        <taxon>rosids</taxon>
        <taxon>fabids</taxon>
        <taxon>Fabales</taxon>
        <taxon>Fabaceae</taxon>
        <taxon>Papilionoideae</taxon>
        <taxon>50 kb inversion clade</taxon>
        <taxon>NPAAA clade</taxon>
        <taxon>indigoferoid/millettioid clade</taxon>
        <taxon>Phaseoleae</taxon>
        <taxon>Flemingia</taxon>
    </lineage>
</organism>
<dbReference type="InterPro" id="IPR003954">
    <property type="entry name" value="RRM_euk-type"/>
</dbReference>
<evidence type="ECO:0000256" key="8">
    <source>
        <dbReference type="ARBA" id="ARBA00054110"/>
    </source>
</evidence>
<reference evidence="13 14" key="1">
    <citation type="submission" date="2024-08" db="EMBL/GenBank/DDBJ databases">
        <title>Insights into the chromosomal genome structure of Flemingia macrophylla.</title>
        <authorList>
            <person name="Ding Y."/>
            <person name="Zhao Y."/>
            <person name="Bi W."/>
            <person name="Wu M."/>
            <person name="Zhao G."/>
            <person name="Gong Y."/>
            <person name="Li W."/>
            <person name="Zhang P."/>
        </authorList>
    </citation>
    <scope>NUCLEOTIDE SEQUENCE [LARGE SCALE GENOMIC DNA]</scope>
    <source>
        <strain evidence="13">DYQJB</strain>
        <tissue evidence="13">Leaf</tissue>
    </source>
</reference>
<evidence type="ECO:0000256" key="1">
    <source>
        <dbReference type="ARBA" id="ARBA00004123"/>
    </source>
</evidence>
<feature type="domain" description="PABC" evidence="12">
    <location>
        <begin position="480"/>
        <end position="569"/>
    </location>
</feature>
<evidence type="ECO:0000313" key="14">
    <source>
        <dbReference type="Proteomes" id="UP001603857"/>
    </source>
</evidence>
<dbReference type="AlphaFoldDB" id="A0ABD1NE84"/>
<dbReference type="Pfam" id="PF00658">
    <property type="entry name" value="MLLE"/>
    <property type="match status" value="1"/>
</dbReference>
<evidence type="ECO:0000256" key="4">
    <source>
        <dbReference type="ARBA" id="ARBA00022490"/>
    </source>
</evidence>
<gene>
    <name evidence="13" type="ORF">Fmac_000425</name>
</gene>
<keyword evidence="4" id="KW-0963">Cytoplasm</keyword>
<evidence type="ECO:0000256" key="10">
    <source>
        <dbReference type="SAM" id="Phobius"/>
    </source>
</evidence>
<dbReference type="FunFam" id="3.30.70.330:FF:000651">
    <property type="entry name" value="Poly(A) binding protein cytoplasmic 1 like"/>
    <property type="match status" value="1"/>
</dbReference>
<evidence type="ECO:0000256" key="6">
    <source>
        <dbReference type="ARBA" id="ARBA00022884"/>
    </source>
</evidence>
<dbReference type="SMART" id="SM00517">
    <property type="entry name" value="PolyA"/>
    <property type="match status" value="1"/>
</dbReference>
<dbReference type="Proteomes" id="UP001603857">
    <property type="component" value="Unassembled WGS sequence"/>
</dbReference>
<dbReference type="SMART" id="SM00360">
    <property type="entry name" value="RRM"/>
    <property type="match status" value="3"/>
</dbReference>
<comment type="similarity">
    <text evidence="3">Belongs to the polyadenylate-binding protein type-1 family.</text>
</comment>
<evidence type="ECO:0008006" key="15">
    <source>
        <dbReference type="Google" id="ProtNLM"/>
    </source>
</evidence>
<evidence type="ECO:0000256" key="9">
    <source>
        <dbReference type="PROSITE-ProRule" id="PRU00176"/>
    </source>
</evidence>
<dbReference type="InterPro" id="IPR000504">
    <property type="entry name" value="RRM_dom"/>
</dbReference>
<comment type="caution">
    <text evidence="13">The sequence shown here is derived from an EMBL/GenBank/DDBJ whole genome shotgun (WGS) entry which is preliminary data.</text>
</comment>
<feature type="transmembrane region" description="Helical" evidence="10">
    <location>
        <begin position="73"/>
        <end position="93"/>
    </location>
</feature>
<evidence type="ECO:0000256" key="3">
    <source>
        <dbReference type="ARBA" id="ARBA00008557"/>
    </source>
</evidence>
<dbReference type="SMART" id="SM00361">
    <property type="entry name" value="RRM_1"/>
    <property type="match status" value="2"/>
</dbReference>
<keyword evidence="10" id="KW-0812">Transmembrane</keyword>
<dbReference type="PROSITE" id="PS51309">
    <property type="entry name" value="PABC"/>
    <property type="match status" value="1"/>
</dbReference>
<feature type="domain" description="RRM" evidence="11">
    <location>
        <begin position="225"/>
        <end position="302"/>
    </location>
</feature>
<dbReference type="EMBL" id="JBGMDY010000001">
    <property type="protein sequence ID" value="KAL2346425.1"/>
    <property type="molecule type" value="Genomic_DNA"/>
</dbReference>
<keyword evidence="5" id="KW-0677">Repeat</keyword>
<evidence type="ECO:0000256" key="7">
    <source>
        <dbReference type="ARBA" id="ARBA00023242"/>
    </source>
</evidence>
<feature type="domain" description="RRM" evidence="11">
    <location>
        <begin position="134"/>
        <end position="211"/>
    </location>
</feature>
<dbReference type="InterPro" id="IPR036053">
    <property type="entry name" value="PABP-dom"/>
</dbReference>
<feature type="domain" description="RRM" evidence="11">
    <location>
        <begin position="22"/>
        <end position="71"/>
    </location>
</feature>
<dbReference type="PANTHER" id="PTHR24012">
    <property type="entry name" value="RNA BINDING PROTEIN"/>
    <property type="match status" value="1"/>
</dbReference>
<accession>A0ABD1NE84</accession>
<protein>
    <recommendedName>
        <fullName evidence="15">Polyadenylate-binding protein</fullName>
    </recommendedName>
</protein>
<dbReference type="SUPFAM" id="SSF63570">
    <property type="entry name" value="PABC (PABP) domain"/>
    <property type="match status" value="1"/>
</dbReference>
<evidence type="ECO:0000256" key="5">
    <source>
        <dbReference type="ARBA" id="ARBA00022737"/>
    </source>
</evidence>
<comment type="function">
    <text evidence="8">Binds the poly(A) tail of mRNA. Appears to be an important mediator of the multiple roles of the poly(A) tail in mRNA biogenesis, stability and translation.</text>
</comment>
<name>A0ABD1NE84_9FABA</name>
<dbReference type="InterPro" id="IPR002004">
    <property type="entry name" value="PABP_HYD_C"/>
</dbReference>
<keyword evidence="10" id="KW-1133">Transmembrane helix</keyword>
<dbReference type="Gene3D" id="1.10.1900.10">
    <property type="entry name" value="c-terminal domain of poly(a) binding protein"/>
    <property type="match status" value="1"/>
</dbReference>
<keyword evidence="10" id="KW-0472">Membrane</keyword>
<dbReference type="InterPro" id="IPR035979">
    <property type="entry name" value="RBD_domain_sf"/>
</dbReference>
<keyword evidence="6 9" id="KW-0694">RNA-binding</keyword>
<dbReference type="GO" id="GO:0003723">
    <property type="term" value="F:RNA binding"/>
    <property type="evidence" value="ECO:0007669"/>
    <property type="project" value="UniProtKB-UniRule"/>
</dbReference>
<dbReference type="InterPro" id="IPR012677">
    <property type="entry name" value="Nucleotide-bd_a/b_plait_sf"/>
</dbReference>
<keyword evidence="14" id="KW-1185">Reference proteome</keyword>
<dbReference type="Pfam" id="PF00076">
    <property type="entry name" value="RRM_1"/>
    <property type="match status" value="3"/>
</dbReference>
<dbReference type="GO" id="GO:0005634">
    <property type="term" value="C:nucleus"/>
    <property type="evidence" value="ECO:0007669"/>
    <property type="project" value="UniProtKB-SubCell"/>
</dbReference>
<dbReference type="Gene3D" id="3.30.70.330">
    <property type="match status" value="3"/>
</dbReference>
<evidence type="ECO:0000313" key="13">
    <source>
        <dbReference type="EMBL" id="KAL2346425.1"/>
    </source>
</evidence>
<dbReference type="SUPFAM" id="SSF54928">
    <property type="entry name" value="RNA-binding domain, RBD"/>
    <property type="match status" value="2"/>
</dbReference>
<evidence type="ECO:0000259" key="11">
    <source>
        <dbReference type="PROSITE" id="PS50102"/>
    </source>
</evidence>
<comment type="subcellular location">
    <subcellularLocation>
        <location evidence="2">Cytoplasm</location>
    </subcellularLocation>
    <subcellularLocation>
        <location evidence="1">Nucleus</location>
    </subcellularLocation>
</comment>
<dbReference type="PROSITE" id="PS50102">
    <property type="entry name" value="RRM"/>
    <property type="match status" value="3"/>
</dbReference>
<evidence type="ECO:0000259" key="12">
    <source>
        <dbReference type="PROSITE" id="PS51309"/>
    </source>
</evidence>
<dbReference type="GO" id="GO:0005737">
    <property type="term" value="C:cytoplasm"/>
    <property type="evidence" value="ECO:0007669"/>
    <property type="project" value="UniProtKB-SubCell"/>
</dbReference>
<evidence type="ECO:0000256" key="2">
    <source>
        <dbReference type="ARBA" id="ARBA00004496"/>
    </source>
</evidence>